<name>A0ACC5U5E5_9FLAO</name>
<evidence type="ECO:0000313" key="1">
    <source>
        <dbReference type="EMBL" id="MBU2949520.1"/>
    </source>
</evidence>
<accession>A0ACC5U5E5</accession>
<gene>
    <name evidence="1" type="ORF">KO493_02280</name>
</gene>
<reference evidence="1" key="1">
    <citation type="submission" date="2021-05" db="EMBL/GenBank/DDBJ databases">
        <title>Draft genomes of bacteria isolated from model marine particles.</title>
        <authorList>
            <person name="Datta M.S."/>
            <person name="Schwartzman J.A."/>
            <person name="Enke T.N."/>
            <person name="Saavedra J."/>
            <person name="Cermak N."/>
            <person name="Cordero O.X."/>
        </authorList>
    </citation>
    <scope>NUCLEOTIDE SEQUENCE</scope>
    <source>
        <strain evidence="1">I2M19</strain>
    </source>
</reference>
<proteinExistence type="predicted"/>
<dbReference type="Proteomes" id="UP001647509">
    <property type="component" value="Unassembled WGS sequence"/>
</dbReference>
<evidence type="ECO:0000313" key="2">
    <source>
        <dbReference type="Proteomes" id="UP001647509"/>
    </source>
</evidence>
<sequence>MLELGLKPSKVVLCFIFFAAISGYNFVKFFSDLKFYYPRLANRVKAIPVLTLFSVLMTGFYMIQLQTKTVFIVSGFAVLTVLYSIPFLRNKTQNLRHVEGLKVYIIAFVWMGVSVFLPVIESGHDITKEVLLMGLQRFAYVLVLMLPFEIRDLKYDPLNLKTIPQKIGVKKTKLLGVVLLVFMLVLEYFKAEASASSGIALGIVLFVTGVFVWRSKQEQAKYYCAFWVEALPVVWLILMLIVG</sequence>
<organism evidence="1 2">
    <name type="scientific">Pseudotamlana agarivorans</name>
    <dbReference type="NCBI Taxonomy" id="481183"/>
    <lineage>
        <taxon>Bacteria</taxon>
        <taxon>Pseudomonadati</taxon>
        <taxon>Bacteroidota</taxon>
        <taxon>Flavobacteriia</taxon>
        <taxon>Flavobacteriales</taxon>
        <taxon>Flavobacteriaceae</taxon>
        <taxon>Pseudotamlana</taxon>
    </lineage>
</organism>
<comment type="caution">
    <text evidence="1">The sequence shown here is derived from an EMBL/GenBank/DDBJ whole genome shotgun (WGS) entry which is preliminary data.</text>
</comment>
<keyword evidence="2" id="KW-1185">Reference proteome</keyword>
<protein>
    <submittedName>
        <fullName evidence="1">Uncharacterized protein</fullName>
    </submittedName>
</protein>
<dbReference type="EMBL" id="JAHKPD010000007">
    <property type="protein sequence ID" value="MBU2949520.1"/>
    <property type="molecule type" value="Genomic_DNA"/>
</dbReference>